<comment type="caution">
    <text evidence="1">The sequence shown here is derived from an EMBL/GenBank/DDBJ whole genome shotgun (WGS) entry which is preliminary data.</text>
</comment>
<dbReference type="EMBL" id="JAUQTA010000001">
    <property type="protein sequence ID" value="MDO7868304.1"/>
    <property type="molecule type" value="Genomic_DNA"/>
</dbReference>
<sequence length="310" mass="32964">MSETPQAYVARLAAEAGHGDPSTVDRLVTRVVAASVPGRGTEYSAPLRLASGLLADLLLERDPGPVEPAAAPWPRFRRKGVLVLGPHGAVRATRRANGLGAAPPRPDRVVVLGLPLDEALADVWSGHVWQGENRTWGGMTSSLAARDRIPPRADATAIARRWSRVVGRDRVHLVTRPGTLEGITRTPFRVVHPPVTAAATELVRATSSTLGILTDASTHARVLDRVLRPMLEGDAGPRPRVQPTLLPWLDRRAQAMARRALAGGYALHGDAADLAPRRTGSVTWPGSADAQAATLAVAVRTLLAICEETP</sequence>
<evidence type="ECO:0000313" key="2">
    <source>
        <dbReference type="Proteomes" id="UP001233314"/>
    </source>
</evidence>
<reference evidence="1 2" key="1">
    <citation type="submission" date="2023-07" db="EMBL/GenBank/DDBJ databases">
        <title>Nocardioides sp. nov WY-20 isolated from soil.</title>
        <authorList>
            <person name="Liu B."/>
            <person name="Wan Y."/>
        </authorList>
    </citation>
    <scope>NUCLEOTIDE SEQUENCE [LARGE SCALE GENOMIC DNA]</scope>
    <source>
        <strain evidence="1 2">WY-20</strain>
    </source>
</reference>
<accession>A0ABT9B1X4</accession>
<organism evidence="1 2">
    <name type="scientific">Nocardioides jiangxiensis</name>
    <dbReference type="NCBI Taxonomy" id="3064524"/>
    <lineage>
        <taxon>Bacteria</taxon>
        <taxon>Bacillati</taxon>
        <taxon>Actinomycetota</taxon>
        <taxon>Actinomycetes</taxon>
        <taxon>Propionibacteriales</taxon>
        <taxon>Nocardioidaceae</taxon>
        <taxon>Nocardioides</taxon>
    </lineage>
</organism>
<name>A0ABT9B1X4_9ACTN</name>
<protein>
    <submittedName>
        <fullName evidence="1">Uncharacterized protein</fullName>
    </submittedName>
</protein>
<proteinExistence type="predicted"/>
<evidence type="ECO:0000313" key="1">
    <source>
        <dbReference type="EMBL" id="MDO7868304.1"/>
    </source>
</evidence>
<dbReference type="Proteomes" id="UP001233314">
    <property type="component" value="Unassembled WGS sequence"/>
</dbReference>
<keyword evidence="2" id="KW-1185">Reference proteome</keyword>
<gene>
    <name evidence="1" type="ORF">Q5722_07970</name>
</gene>
<dbReference type="RefSeq" id="WP_305027678.1">
    <property type="nucleotide sequence ID" value="NZ_JAUQTA010000001.1"/>
</dbReference>